<dbReference type="Pfam" id="PF02926">
    <property type="entry name" value="THUMP"/>
    <property type="match status" value="1"/>
</dbReference>
<sequence length="373" mass="41056">MIVSPGDEKLPANTVIIEDLPQKSKPISAGDNLLQEQDKLQTSSTQSEEHHHIAAVKNETSGVNVCPGVNLTVMKDITGDQAIVDSVGETLGTQWDEMHEKSRNDGNAQQDNSSGESTPQLETQKSKHDATKPTFRVTCNRAGENHSFDSMSAAASFGSAVQTYFGWNVDMKNFDIEVILNIDNEEVSVGIGLTRESLHYRNLVAFGPTTLRPTICHNMLRMCKIRDGHIVCDPMCGTGSISIQGSLAWPKTFQLCGENHPKALEKVSLNTQALNLKRTSRNQGTLKTDALRWDACHLPIRDSMVDIFVTDLPFGNRIGSRVDNRKLYPKILDEMARVGRAGARACLLTEDKTNIVKVVKAALLLITSKYILL</sequence>
<dbReference type="OrthoDB" id="47730at2759"/>
<keyword evidence="3" id="KW-0819">tRNA processing</keyword>
<protein>
    <recommendedName>
        <fullName evidence="6">THUMP domain-containing protein</fullName>
    </recommendedName>
</protein>
<organism evidence="7 8">
    <name type="scientific">Pomacea canaliculata</name>
    <name type="common">Golden apple snail</name>
    <dbReference type="NCBI Taxonomy" id="400727"/>
    <lineage>
        <taxon>Eukaryota</taxon>
        <taxon>Metazoa</taxon>
        <taxon>Spiralia</taxon>
        <taxon>Lophotrochozoa</taxon>
        <taxon>Mollusca</taxon>
        <taxon>Gastropoda</taxon>
        <taxon>Caenogastropoda</taxon>
        <taxon>Architaenioglossa</taxon>
        <taxon>Ampullarioidea</taxon>
        <taxon>Ampullariidae</taxon>
        <taxon>Pomacea</taxon>
    </lineage>
</organism>
<dbReference type="GO" id="GO:0043527">
    <property type="term" value="C:tRNA methyltransferase complex"/>
    <property type="evidence" value="ECO:0007669"/>
    <property type="project" value="UniProtKB-ARBA"/>
</dbReference>
<dbReference type="Gene3D" id="3.30.2130.30">
    <property type="match status" value="1"/>
</dbReference>
<dbReference type="STRING" id="400727.A0A2T7NTM5"/>
<keyword evidence="2" id="KW-0489">Methyltransferase</keyword>
<dbReference type="SUPFAM" id="SSF53335">
    <property type="entry name" value="S-adenosyl-L-methionine-dependent methyltransferases"/>
    <property type="match status" value="1"/>
</dbReference>
<dbReference type="GO" id="GO:0016423">
    <property type="term" value="F:tRNA (guanine) methyltransferase activity"/>
    <property type="evidence" value="ECO:0007669"/>
    <property type="project" value="TreeGrafter"/>
</dbReference>
<feature type="compositionally biased region" description="Polar residues" evidence="5">
    <location>
        <begin position="105"/>
        <end position="123"/>
    </location>
</feature>
<proteinExistence type="predicted"/>
<dbReference type="Pfam" id="PF01170">
    <property type="entry name" value="UPF0020"/>
    <property type="match status" value="1"/>
</dbReference>
<reference evidence="7 8" key="1">
    <citation type="submission" date="2018-04" db="EMBL/GenBank/DDBJ databases">
        <title>The genome of golden apple snail Pomacea canaliculata provides insight into stress tolerance and invasive adaptation.</title>
        <authorList>
            <person name="Liu C."/>
            <person name="Liu B."/>
            <person name="Ren Y."/>
            <person name="Zhang Y."/>
            <person name="Wang H."/>
            <person name="Li S."/>
            <person name="Jiang F."/>
            <person name="Yin L."/>
            <person name="Zhang G."/>
            <person name="Qian W."/>
            <person name="Fan W."/>
        </authorList>
    </citation>
    <scope>NUCLEOTIDE SEQUENCE [LARGE SCALE GENOMIC DNA]</scope>
    <source>
        <strain evidence="7">SZHN2017</strain>
        <tissue evidence="7">Muscle</tissue>
    </source>
</reference>
<comment type="caution">
    <text evidence="7">The sequence shown here is derived from an EMBL/GenBank/DDBJ whole genome shotgun (WGS) entry which is preliminary data.</text>
</comment>
<evidence type="ECO:0000256" key="3">
    <source>
        <dbReference type="ARBA" id="ARBA00022694"/>
    </source>
</evidence>
<evidence type="ECO:0000313" key="7">
    <source>
        <dbReference type="EMBL" id="PVD24519.1"/>
    </source>
</evidence>
<dbReference type="PANTHER" id="PTHR14911:SF13">
    <property type="entry name" value="TRNA (GUANINE(6)-N2)-METHYLTRANSFERASE THUMP3"/>
    <property type="match status" value="1"/>
</dbReference>
<dbReference type="CDD" id="cd11715">
    <property type="entry name" value="THUMP_AdoMetMT"/>
    <property type="match status" value="1"/>
</dbReference>
<feature type="domain" description="THUMP" evidence="6">
    <location>
        <begin position="81"/>
        <end position="193"/>
    </location>
</feature>
<keyword evidence="4" id="KW-0694">RNA-binding</keyword>
<dbReference type="GO" id="GO:0030488">
    <property type="term" value="P:tRNA methylation"/>
    <property type="evidence" value="ECO:0007669"/>
    <property type="project" value="TreeGrafter"/>
</dbReference>
<dbReference type="SUPFAM" id="SSF143437">
    <property type="entry name" value="THUMP domain-like"/>
    <property type="match status" value="1"/>
</dbReference>
<gene>
    <name evidence="7" type="ORF">C0Q70_15002</name>
</gene>
<dbReference type="SMART" id="SM00981">
    <property type="entry name" value="THUMP"/>
    <property type="match status" value="1"/>
</dbReference>
<dbReference type="FunFam" id="3.40.50.150:FF:000073">
    <property type="entry name" value="THUMP domain containing 3"/>
    <property type="match status" value="1"/>
</dbReference>
<dbReference type="GO" id="GO:0005737">
    <property type="term" value="C:cytoplasm"/>
    <property type="evidence" value="ECO:0007669"/>
    <property type="project" value="UniProtKB-SubCell"/>
</dbReference>
<comment type="subcellular location">
    <subcellularLocation>
        <location evidence="1">Cytoplasm</location>
    </subcellularLocation>
</comment>
<dbReference type="Gene3D" id="3.40.50.150">
    <property type="entry name" value="Vaccinia Virus protein VP39"/>
    <property type="match status" value="1"/>
</dbReference>
<evidence type="ECO:0000256" key="4">
    <source>
        <dbReference type="PROSITE-ProRule" id="PRU00529"/>
    </source>
</evidence>
<evidence type="ECO:0000256" key="2">
    <source>
        <dbReference type="ARBA" id="ARBA00022603"/>
    </source>
</evidence>
<dbReference type="EMBL" id="PZQS01000009">
    <property type="protein sequence ID" value="PVD24519.1"/>
    <property type="molecule type" value="Genomic_DNA"/>
</dbReference>
<evidence type="ECO:0000259" key="6">
    <source>
        <dbReference type="PROSITE" id="PS51165"/>
    </source>
</evidence>
<keyword evidence="2" id="KW-0808">Transferase</keyword>
<dbReference type="InterPro" id="IPR000241">
    <property type="entry name" value="RlmKL-like_Mtase"/>
</dbReference>
<keyword evidence="8" id="KW-1185">Reference proteome</keyword>
<dbReference type="PROSITE" id="PS51165">
    <property type="entry name" value="THUMP"/>
    <property type="match status" value="1"/>
</dbReference>
<dbReference type="Proteomes" id="UP000245119">
    <property type="component" value="Linkage Group LG9"/>
</dbReference>
<evidence type="ECO:0000256" key="5">
    <source>
        <dbReference type="SAM" id="MobiDB-lite"/>
    </source>
</evidence>
<dbReference type="GO" id="GO:0003723">
    <property type="term" value="F:RNA binding"/>
    <property type="evidence" value="ECO:0007669"/>
    <property type="project" value="UniProtKB-UniRule"/>
</dbReference>
<evidence type="ECO:0000313" key="8">
    <source>
        <dbReference type="Proteomes" id="UP000245119"/>
    </source>
</evidence>
<dbReference type="InterPro" id="IPR004114">
    <property type="entry name" value="THUMP_dom"/>
</dbReference>
<dbReference type="PANTHER" id="PTHR14911">
    <property type="entry name" value="THUMP DOMAIN-CONTAINING"/>
    <property type="match status" value="1"/>
</dbReference>
<dbReference type="InterPro" id="IPR029063">
    <property type="entry name" value="SAM-dependent_MTases_sf"/>
</dbReference>
<evidence type="ECO:0000256" key="1">
    <source>
        <dbReference type="ARBA" id="ARBA00004496"/>
    </source>
</evidence>
<dbReference type="AlphaFoldDB" id="A0A2T7NTM5"/>
<accession>A0A2T7NTM5</accession>
<name>A0A2T7NTM5_POMCA</name>
<feature type="region of interest" description="Disordered" evidence="5">
    <location>
        <begin position="100"/>
        <end position="134"/>
    </location>
</feature>